<dbReference type="EMBL" id="BMAV01026266">
    <property type="protein sequence ID" value="GFS48742.1"/>
    <property type="molecule type" value="Genomic_DNA"/>
</dbReference>
<dbReference type="Proteomes" id="UP000886998">
    <property type="component" value="Unassembled WGS sequence"/>
</dbReference>
<proteinExistence type="predicted"/>
<evidence type="ECO:0000313" key="1">
    <source>
        <dbReference type="EMBL" id="GFS48742.1"/>
    </source>
</evidence>
<protein>
    <submittedName>
        <fullName evidence="1">Uncharacterized protein</fullName>
    </submittedName>
</protein>
<dbReference type="EMBL" id="BMAV01019313">
    <property type="protein sequence ID" value="GFY72263.1"/>
    <property type="molecule type" value="Genomic_DNA"/>
</dbReference>
<comment type="caution">
    <text evidence="1">The sequence shown here is derived from an EMBL/GenBank/DDBJ whole genome shotgun (WGS) entry which is preliminary data.</text>
</comment>
<evidence type="ECO:0000313" key="2">
    <source>
        <dbReference type="EMBL" id="GFY72263.1"/>
    </source>
</evidence>
<gene>
    <name evidence="2" type="ORF">TNIN_435541</name>
    <name evidence="1" type="ORF">TNIN_487121</name>
</gene>
<sequence>MTATLTLSESFISDMDSEDTEVRVEKMEWEPSYIQVSEPMDWEDIPQVRASKRSKSLPNPSLQVKLTLPTPQKVSPITSEFIRHKIRSKPKVSIPEVSGAPSDRVILKAWRPTSFRI</sequence>
<evidence type="ECO:0000313" key="3">
    <source>
        <dbReference type="Proteomes" id="UP000886998"/>
    </source>
</evidence>
<keyword evidence="3" id="KW-1185">Reference proteome</keyword>
<reference evidence="1" key="1">
    <citation type="submission" date="2020-08" db="EMBL/GenBank/DDBJ databases">
        <title>Multicomponent nature underlies the extraordinary mechanical properties of spider dragline silk.</title>
        <authorList>
            <person name="Kono N."/>
            <person name="Nakamura H."/>
            <person name="Mori M."/>
            <person name="Yoshida Y."/>
            <person name="Ohtoshi R."/>
            <person name="Malay A.D."/>
            <person name="Moran D.A.P."/>
            <person name="Tomita M."/>
            <person name="Numata K."/>
            <person name="Arakawa K."/>
        </authorList>
    </citation>
    <scope>NUCLEOTIDE SEQUENCE</scope>
</reference>
<dbReference type="AlphaFoldDB" id="A0A8X6KH50"/>
<dbReference type="OrthoDB" id="6469113at2759"/>
<accession>A0A8X6KH50</accession>
<name>A0A8X6KH50_9ARAC</name>
<organism evidence="1 3">
    <name type="scientific">Trichonephila inaurata madagascariensis</name>
    <dbReference type="NCBI Taxonomy" id="2747483"/>
    <lineage>
        <taxon>Eukaryota</taxon>
        <taxon>Metazoa</taxon>
        <taxon>Ecdysozoa</taxon>
        <taxon>Arthropoda</taxon>
        <taxon>Chelicerata</taxon>
        <taxon>Arachnida</taxon>
        <taxon>Araneae</taxon>
        <taxon>Araneomorphae</taxon>
        <taxon>Entelegynae</taxon>
        <taxon>Araneoidea</taxon>
        <taxon>Nephilidae</taxon>
        <taxon>Trichonephila</taxon>
        <taxon>Trichonephila inaurata</taxon>
    </lineage>
</organism>